<feature type="transmembrane region" description="Helical" evidence="1">
    <location>
        <begin position="12"/>
        <end position="30"/>
    </location>
</feature>
<evidence type="ECO:0000313" key="3">
    <source>
        <dbReference type="Proteomes" id="UP000637819"/>
    </source>
</evidence>
<keyword evidence="1" id="KW-0812">Transmembrane</keyword>
<feature type="transmembrane region" description="Helical" evidence="1">
    <location>
        <begin position="36"/>
        <end position="56"/>
    </location>
</feature>
<evidence type="ECO:0000256" key="1">
    <source>
        <dbReference type="SAM" id="Phobius"/>
    </source>
</evidence>
<dbReference type="AlphaFoldDB" id="A0A8T8E5F9"/>
<keyword evidence="1" id="KW-0472">Membrane</keyword>
<dbReference type="EMBL" id="CP069188">
    <property type="protein sequence ID" value="QRV16969.1"/>
    <property type="molecule type" value="Genomic_DNA"/>
</dbReference>
<name>A0A8T8E5F9_9EURY</name>
<dbReference type="RefSeq" id="WP_204749095.1">
    <property type="nucleotide sequence ID" value="NZ_CP069188.1"/>
</dbReference>
<sequence length="111" mass="12025">MEVSNKTPWKSALKRGVIFITIILFIGSFFDNGQSILALRFLIQIAVVAYGASAGYQHRNRTVPMVASLLLVIGGGYGCYLVWTGSEAFTNLLYLGLVGVGLLGVRDPDSR</sequence>
<protein>
    <submittedName>
        <fullName evidence="2">Uncharacterized protein</fullName>
    </submittedName>
</protein>
<keyword evidence="3" id="KW-1185">Reference proteome</keyword>
<dbReference type="GeneID" id="62875244"/>
<feature type="transmembrane region" description="Helical" evidence="1">
    <location>
        <begin position="63"/>
        <end position="83"/>
    </location>
</feature>
<dbReference type="OrthoDB" id="382687at2157"/>
<feature type="transmembrane region" description="Helical" evidence="1">
    <location>
        <begin position="89"/>
        <end position="105"/>
    </location>
</feature>
<dbReference type="Proteomes" id="UP000637819">
    <property type="component" value="Chromosome"/>
</dbReference>
<gene>
    <name evidence="2" type="ORF">JMJ58_08930</name>
</gene>
<accession>A0A8T8E5F9</accession>
<dbReference type="KEGG" id="hsal:JMJ58_08930"/>
<evidence type="ECO:0000313" key="2">
    <source>
        <dbReference type="EMBL" id="QRV16969.1"/>
    </source>
</evidence>
<organism evidence="2 3">
    <name type="scientific">Haloterrigena salifodinae</name>
    <dbReference type="NCBI Taxonomy" id="2675099"/>
    <lineage>
        <taxon>Archaea</taxon>
        <taxon>Methanobacteriati</taxon>
        <taxon>Methanobacteriota</taxon>
        <taxon>Stenosarchaea group</taxon>
        <taxon>Halobacteria</taxon>
        <taxon>Halobacteriales</taxon>
        <taxon>Natrialbaceae</taxon>
        <taxon>Haloterrigena</taxon>
    </lineage>
</organism>
<proteinExistence type="predicted"/>
<reference evidence="2 3" key="1">
    <citation type="submission" date="2021-01" db="EMBL/GenBank/DDBJ databases">
        <title>Genome Sequence and Methylation Pattern of Haloterrigena salifodinae BOL5-1, An Extremely Halophilic Archaeon from a Bolivian Salt Mine.</title>
        <authorList>
            <person name="DasSarma P."/>
            <person name="Anton B.P."/>
            <person name="DasSarma S.L."/>
            <person name="von Ehrenheim H.A.L."/>
            <person name="Martinez F.L."/>
            <person name="Guzman D."/>
            <person name="Roberts R.J."/>
            <person name="DasSarma S."/>
        </authorList>
    </citation>
    <scope>NUCLEOTIDE SEQUENCE [LARGE SCALE GENOMIC DNA]</scope>
    <source>
        <strain evidence="2 3">BOL5-1</strain>
    </source>
</reference>
<keyword evidence="1" id="KW-1133">Transmembrane helix</keyword>